<evidence type="ECO:0000313" key="4">
    <source>
        <dbReference type="Proteomes" id="UP001595462"/>
    </source>
</evidence>
<dbReference type="RefSeq" id="WP_380688968.1">
    <property type="nucleotide sequence ID" value="NZ_JBHRSS010000003.1"/>
</dbReference>
<sequence length="204" mass="22254">MADDRLKNYRDRRASGKSPEPCGGRARDSAGSAPIFVIQKHDASSLHYDFRLEIDGVLKSWAVPKGPSTDPSEKRLAVQTEDHPLAYADFEGVIPENEYGGGTVLVWDKGTFENAKRDEAGNITRSLAQCLADGHLIVTLAGEKLTGGYSLTHFRTEHGKRQWLLVKMDDAAADARRNPVSTQDKSVLSGRSTAAIAREESDDG</sequence>
<protein>
    <submittedName>
        <fullName evidence="3">DNA polymerase ligase N-terminal domain-containing protein</fullName>
    </submittedName>
</protein>
<keyword evidence="3" id="KW-0436">Ligase</keyword>
<dbReference type="InterPro" id="IPR014144">
    <property type="entry name" value="LigD_PE_domain"/>
</dbReference>
<comment type="caution">
    <text evidence="3">The sequence shown here is derived from an EMBL/GenBank/DDBJ whole genome shotgun (WGS) entry which is preliminary data.</text>
</comment>
<dbReference type="PANTHER" id="PTHR39465:SF1">
    <property type="entry name" value="DNA LIGASE D 3'-PHOSPHOESTERASE DOMAIN-CONTAINING PROTEIN"/>
    <property type="match status" value="1"/>
</dbReference>
<feature type="region of interest" description="Disordered" evidence="1">
    <location>
        <begin position="1"/>
        <end position="29"/>
    </location>
</feature>
<reference evidence="4" key="1">
    <citation type="journal article" date="2019" name="Int. J. Syst. Evol. Microbiol.">
        <title>The Global Catalogue of Microorganisms (GCM) 10K type strain sequencing project: providing services to taxonomists for standard genome sequencing and annotation.</title>
        <authorList>
            <consortium name="The Broad Institute Genomics Platform"/>
            <consortium name="The Broad Institute Genome Sequencing Center for Infectious Disease"/>
            <person name="Wu L."/>
            <person name="Ma J."/>
        </authorList>
    </citation>
    <scope>NUCLEOTIDE SEQUENCE [LARGE SCALE GENOMIC DNA]</scope>
    <source>
        <strain evidence="4">KCTC 52640</strain>
    </source>
</reference>
<name>A0ABV7ENA5_9GAMM</name>
<dbReference type="Proteomes" id="UP001595462">
    <property type="component" value="Unassembled WGS sequence"/>
</dbReference>
<feature type="compositionally biased region" description="Polar residues" evidence="1">
    <location>
        <begin position="179"/>
        <end position="192"/>
    </location>
</feature>
<proteinExistence type="predicted"/>
<dbReference type="PANTHER" id="PTHR39465">
    <property type="entry name" value="DNA LIGASE D, 3'-PHOSPHOESTERASE DOMAIN"/>
    <property type="match status" value="1"/>
</dbReference>
<dbReference type="NCBIfam" id="TIGR02777">
    <property type="entry name" value="LigD_PE_dom"/>
    <property type="match status" value="1"/>
</dbReference>
<gene>
    <name evidence="3" type="ORF">ACFOSU_09905</name>
</gene>
<organism evidence="3 4">
    <name type="scientific">Salinisphaera aquimarina</name>
    <dbReference type="NCBI Taxonomy" id="2094031"/>
    <lineage>
        <taxon>Bacteria</taxon>
        <taxon>Pseudomonadati</taxon>
        <taxon>Pseudomonadota</taxon>
        <taxon>Gammaproteobacteria</taxon>
        <taxon>Salinisphaerales</taxon>
        <taxon>Salinisphaeraceae</taxon>
        <taxon>Salinisphaera</taxon>
    </lineage>
</organism>
<feature type="region of interest" description="Disordered" evidence="1">
    <location>
        <begin position="176"/>
        <end position="204"/>
    </location>
</feature>
<feature type="compositionally biased region" description="Basic and acidic residues" evidence="1">
    <location>
        <begin position="1"/>
        <end position="14"/>
    </location>
</feature>
<dbReference type="EMBL" id="JBHRSS010000003">
    <property type="protein sequence ID" value="MFC3104208.1"/>
    <property type="molecule type" value="Genomic_DNA"/>
</dbReference>
<keyword evidence="4" id="KW-1185">Reference proteome</keyword>
<dbReference type="Pfam" id="PF13298">
    <property type="entry name" value="LigD_N"/>
    <property type="match status" value="1"/>
</dbReference>
<evidence type="ECO:0000313" key="3">
    <source>
        <dbReference type="EMBL" id="MFC3104208.1"/>
    </source>
</evidence>
<evidence type="ECO:0000259" key="2">
    <source>
        <dbReference type="Pfam" id="PF13298"/>
    </source>
</evidence>
<dbReference type="GO" id="GO:0016874">
    <property type="term" value="F:ligase activity"/>
    <property type="evidence" value="ECO:0007669"/>
    <property type="project" value="UniProtKB-KW"/>
</dbReference>
<feature type="domain" description="DNA ligase D 3'-phosphoesterase" evidence="2">
    <location>
        <begin position="39"/>
        <end position="152"/>
    </location>
</feature>
<accession>A0ABV7ENA5</accession>
<evidence type="ECO:0000256" key="1">
    <source>
        <dbReference type="SAM" id="MobiDB-lite"/>
    </source>
</evidence>